<evidence type="ECO:0000313" key="3">
    <source>
        <dbReference type="EMBL" id="CEA07476.1"/>
    </source>
</evidence>
<gene>
    <name evidence="3" type="ORF">BN1051_00790</name>
</gene>
<feature type="compositionally biased region" description="Basic and acidic residues" evidence="1">
    <location>
        <begin position="1137"/>
        <end position="1149"/>
    </location>
</feature>
<name>A0A078MRJ7_9MICC</name>
<proteinExistence type="predicted"/>
<keyword evidence="2" id="KW-1133">Transmembrane helix</keyword>
<feature type="transmembrane region" description="Helical" evidence="2">
    <location>
        <begin position="434"/>
        <end position="467"/>
    </location>
</feature>
<feature type="transmembrane region" description="Helical" evidence="2">
    <location>
        <begin position="560"/>
        <end position="587"/>
    </location>
</feature>
<feature type="region of interest" description="Disordered" evidence="1">
    <location>
        <begin position="1085"/>
        <end position="1149"/>
    </location>
</feature>
<dbReference type="InterPro" id="IPR050834">
    <property type="entry name" value="Glycosyltransf_2"/>
</dbReference>
<keyword evidence="3" id="KW-0808">Transferase</keyword>
<dbReference type="EMBL" id="LN483070">
    <property type="protein sequence ID" value="CEA07476.1"/>
    <property type="molecule type" value="Genomic_DNA"/>
</dbReference>
<protein>
    <submittedName>
        <fullName evidence="3">Glycosyl transferase family 2</fullName>
    </submittedName>
</protein>
<dbReference type="Gene3D" id="3.90.550.10">
    <property type="entry name" value="Spore Coat Polysaccharide Biosynthesis Protein SpsA, Chain A"/>
    <property type="match status" value="1"/>
</dbReference>
<feature type="transmembrane region" description="Helical" evidence="2">
    <location>
        <begin position="728"/>
        <end position="748"/>
    </location>
</feature>
<dbReference type="Pfam" id="PF13641">
    <property type="entry name" value="Glyco_tranf_2_3"/>
    <property type="match status" value="1"/>
</dbReference>
<dbReference type="AlphaFoldDB" id="A0A078MRJ7"/>
<feature type="transmembrane region" description="Helical" evidence="2">
    <location>
        <begin position="594"/>
        <end position="613"/>
    </location>
</feature>
<evidence type="ECO:0000256" key="1">
    <source>
        <dbReference type="SAM" id="MobiDB-lite"/>
    </source>
</evidence>
<keyword evidence="2" id="KW-0472">Membrane</keyword>
<dbReference type="InterPro" id="IPR029044">
    <property type="entry name" value="Nucleotide-diphossugar_trans"/>
</dbReference>
<keyword evidence="2" id="KW-0812">Transmembrane</keyword>
<sequence length="1149" mass="117407">MVAHNGAQYLPRTLDALAGQSRPVDFCIGVDTGSDDASASLLQLGLPVGSPVIAAPERSRFGHAVSAGLAELPAAFSDGAEQEWIWLLHDDSAPDARALEELLLAVERAPSVAVAGGKLVDRDNPRRLAEAGLSVSRWAERLTLIDADELDQGQYDARSDTFAVNSAGMLVRRDVWTALGGFDPALPGPGDDIDLCWRARLAGHRVIVVPQARIRHAGSRTPAAQAAWAARRAEIHLRLKHAPGWQVPFLAVGAVLGGLWRFLLGMVAKQPGYAVRSLGASVAGVLHPLELARSRRAAAATRTRPRSAVNALVTGPREVREHRRSLFESRAGAGPAEAGAVDPSAHEPTGDLHDDFTDLAAPSRTWVGLGALTAALVLLGGSLLALRGLLGAPAAAGGALLPVSERLGEIWAHASGWWSAVGAGVPGHGDPFDYLLWLLGLVGAGNANAAVLVLLLTALPLSGVAAWFAAGAFTHRRGLRFWAAMAWGSAPALHLAVGEGRLGAVIAHLAIPLAVLATARAVGAGGTEAPAAAGPDEAPARQRPGTGGIPSWTAAAAAGLAFAVLAACAPSTVPVMVLAVIALMLGLRRRARTLWWALLPPAAVLLPNVLASLSGNPRALAADPGLPLGFAAAEPWQQLLGYPIRFDIFDPLSEALPETVPWALAAALIIGAPTVALAVLGLFLGPRPGLARLCWLLALASLGTAAAAGHLATGASAAGIVAPFPGPLVGIAGFCLLAAGLPAAQALLGGRRQGARRRTSPPRARRSAAVILTVLLGAGPALSLAAWTVPTLVDGLDAGPVLPGSRISVRESAPATLPMTAADRGTGPEHTHALVIGTDSAGTVTAALMRGSGTTLDSLSAAAASRAVVGSDPAGQLARDDAAAADIRRAVAIITEGNGTDPGAELHRLGAAFVVLQHSSTASELLASRIDAVPGLAAVGSTNAGWLWRVTGNLDEQGTEAESGQIGRVRVEAEDGTTEAVLESGLLDASGRLQPGGEGRRLVLSERSDPGWYALLDGRPLEDATDGWAQAFALPADGGQLEVGYRSPWQPWAEVVQAAVLALTLLLAVPVPARRTAPRLPGASAAAATVHAPQPAPDAGAAAPAPDTAAPGQAGMKEPQASRPDELAGVHGQTGRPGDDKARHEEEAH</sequence>
<feature type="transmembrane region" description="Helical" evidence="2">
    <location>
        <begin position="245"/>
        <end position="264"/>
    </location>
</feature>
<dbReference type="GO" id="GO:0016740">
    <property type="term" value="F:transferase activity"/>
    <property type="evidence" value="ECO:0007669"/>
    <property type="project" value="UniProtKB-KW"/>
</dbReference>
<dbReference type="PANTHER" id="PTHR43685">
    <property type="entry name" value="GLYCOSYLTRANSFERASE"/>
    <property type="match status" value="1"/>
</dbReference>
<accession>A0A078MRJ7</accession>
<dbReference type="PANTHER" id="PTHR43685:SF3">
    <property type="entry name" value="SLR2126 PROTEIN"/>
    <property type="match status" value="1"/>
</dbReference>
<feature type="compositionally biased region" description="Low complexity" evidence="1">
    <location>
        <begin position="1085"/>
        <end position="1114"/>
    </location>
</feature>
<evidence type="ECO:0000256" key="2">
    <source>
        <dbReference type="SAM" id="Phobius"/>
    </source>
</evidence>
<dbReference type="SUPFAM" id="SSF53448">
    <property type="entry name" value="Nucleotide-diphospho-sugar transferases"/>
    <property type="match status" value="1"/>
</dbReference>
<organism evidence="3">
    <name type="scientific">Arthrobacter saudimassiliensis</name>
    <dbReference type="NCBI Taxonomy" id="1461584"/>
    <lineage>
        <taxon>Bacteria</taxon>
        <taxon>Bacillati</taxon>
        <taxon>Actinomycetota</taxon>
        <taxon>Actinomycetes</taxon>
        <taxon>Micrococcales</taxon>
        <taxon>Micrococcaceae</taxon>
        <taxon>Arthrobacter</taxon>
    </lineage>
</organism>
<feature type="transmembrane region" description="Helical" evidence="2">
    <location>
        <begin position="662"/>
        <end position="684"/>
    </location>
</feature>
<reference evidence="3" key="1">
    <citation type="submission" date="2014-07" db="EMBL/GenBank/DDBJ databases">
        <authorList>
            <person name="Urmite Genomes Urmite Genomes"/>
        </authorList>
    </citation>
    <scope>NUCLEOTIDE SEQUENCE</scope>
    <source>
        <strain evidence="3">11W110_air</strain>
    </source>
</reference>
<feature type="transmembrane region" description="Helical" evidence="2">
    <location>
        <begin position="366"/>
        <end position="386"/>
    </location>
</feature>
<dbReference type="PATRIC" id="fig|1461584.3.peg.780"/>
<feature type="transmembrane region" description="Helical" evidence="2">
    <location>
        <begin position="769"/>
        <end position="789"/>
    </location>
</feature>
<feature type="transmembrane region" description="Helical" evidence="2">
    <location>
        <begin position="696"/>
        <end position="722"/>
    </location>
</feature>